<sequence>MKAAPIGCSVGVRRPPPMMMRHALCIGQSVRLPGLRLAWSRPISANTLAAAATEAATGEKPQGKPPGKKGGKRGKAKSDEGGEQGVPSPYSSTISLPVTPFSLRANSVVREPQIQALWEQQQVYEKLLDSNPGPAFTLHDGPPYANGDLHIGHALNKVLKDIINRYQLLRGRKARFVPGWDTHGLPIELKVLQSLPESERRSIGVTELRTKAREYALKAIDAQRNQFKRYGIWGDWSAPYITLQPGYEAAQLSVFGRMFLNGHIYRGRKPVHWSPSSRTALAEAELEYPEGH</sequence>
<evidence type="ECO:0000256" key="6">
    <source>
        <dbReference type="ARBA" id="ARBA00023146"/>
    </source>
</evidence>
<dbReference type="InterPro" id="IPR002300">
    <property type="entry name" value="aa-tRNA-synth_Ia"/>
</dbReference>
<dbReference type="Pfam" id="PF00133">
    <property type="entry name" value="tRNA-synt_1"/>
    <property type="match status" value="1"/>
</dbReference>
<dbReference type="InterPro" id="IPR001412">
    <property type="entry name" value="aa-tRNA-synth_I_CS"/>
</dbReference>
<keyword evidence="10" id="KW-1185">Reference proteome</keyword>
<evidence type="ECO:0000256" key="1">
    <source>
        <dbReference type="ARBA" id="ARBA00022490"/>
    </source>
</evidence>
<evidence type="ECO:0000259" key="8">
    <source>
        <dbReference type="Pfam" id="PF00133"/>
    </source>
</evidence>
<feature type="region of interest" description="Disordered" evidence="7">
    <location>
        <begin position="52"/>
        <end position="93"/>
    </location>
</feature>
<dbReference type="PANTHER" id="PTHR42765:SF1">
    <property type="entry name" value="ISOLEUCINE--TRNA LIGASE, MITOCHONDRIAL"/>
    <property type="match status" value="1"/>
</dbReference>
<dbReference type="SUPFAM" id="SSF52374">
    <property type="entry name" value="Nucleotidylyl transferase"/>
    <property type="match status" value="1"/>
</dbReference>
<keyword evidence="5" id="KW-0648">Protein biosynthesis</keyword>
<dbReference type="Proteomes" id="UP000485058">
    <property type="component" value="Unassembled WGS sequence"/>
</dbReference>
<evidence type="ECO:0000313" key="9">
    <source>
        <dbReference type="EMBL" id="GFH27444.1"/>
    </source>
</evidence>
<evidence type="ECO:0000256" key="2">
    <source>
        <dbReference type="ARBA" id="ARBA00022598"/>
    </source>
</evidence>
<feature type="non-terminal residue" evidence="9">
    <location>
        <position position="1"/>
    </location>
</feature>
<proteinExistence type="predicted"/>
<evidence type="ECO:0000313" key="10">
    <source>
        <dbReference type="Proteomes" id="UP000485058"/>
    </source>
</evidence>
<dbReference type="Gene3D" id="3.40.50.620">
    <property type="entry name" value="HUPs"/>
    <property type="match status" value="1"/>
</dbReference>
<evidence type="ECO:0000256" key="3">
    <source>
        <dbReference type="ARBA" id="ARBA00022741"/>
    </source>
</evidence>
<keyword evidence="3" id="KW-0547">Nucleotide-binding</keyword>
<dbReference type="GO" id="GO:0004822">
    <property type="term" value="F:isoleucine-tRNA ligase activity"/>
    <property type="evidence" value="ECO:0007669"/>
    <property type="project" value="TreeGrafter"/>
</dbReference>
<keyword evidence="6" id="KW-0030">Aminoacyl-tRNA synthetase</keyword>
<reference evidence="9 10" key="1">
    <citation type="submission" date="2020-02" db="EMBL/GenBank/DDBJ databases">
        <title>Draft genome sequence of Haematococcus lacustris strain NIES-144.</title>
        <authorList>
            <person name="Morimoto D."/>
            <person name="Nakagawa S."/>
            <person name="Yoshida T."/>
            <person name="Sawayama S."/>
        </authorList>
    </citation>
    <scope>NUCLEOTIDE SEQUENCE [LARGE SCALE GENOMIC DNA]</scope>
    <source>
        <strain evidence="9 10">NIES-144</strain>
    </source>
</reference>
<keyword evidence="4" id="KW-0067">ATP-binding</keyword>
<name>A0A6A0A491_HAELA</name>
<feature type="non-terminal residue" evidence="9">
    <location>
        <position position="292"/>
    </location>
</feature>
<dbReference type="GO" id="GO:0005524">
    <property type="term" value="F:ATP binding"/>
    <property type="evidence" value="ECO:0007669"/>
    <property type="project" value="UniProtKB-KW"/>
</dbReference>
<dbReference type="GO" id="GO:0005739">
    <property type="term" value="C:mitochondrion"/>
    <property type="evidence" value="ECO:0007669"/>
    <property type="project" value="TreeGrafter"/>
</dbReference>
<dbReference type="PANTHER" id="PTHR42765">
    <property type="entry name" value="SOLEUCYL-TRNA SYNTHETASE"/>
    <property type="match status" value="1"/>
</dbReference>
<dbReference type="GO" id="GO:0048608">
    <property type="term" value="P:reproductive structure development"/>
    <property type="evidence" value="ECO:0007669"/>
    <property type="project" value="UniProtKB-ARBA"/>
</dbReference>
<gene>
    <name evidence="9" type="ORF">HaLaN_25764</name>
</gene>
<dbReference type="FunFam" id="3.40.50.620:FF:000092">
    <property type="entry name" value="Isoleucine--tRNA ligase"/>
    <property type="match status" value="1"/>
</dbReference>
<feature type="compositionally biased region" description="Basic residues" evidence="7">
    <location>
        <begin position="66"/>
        <end position="75"/>
    </location>
</feature>
<dbReference type="GO" id="GO:0032543">
    <property type="term" value="P:mitochondrial translation"/>
    <property type="evidence" value="ECO:0007669"/>
    <property type="project" value="TreeGrafter"/>
</dbReference>
<protein>
    <recommendedName>
        <fullName evidence="8">Aminoacyl-tRNA synthetase class Ia domain-containing protein</fullName>
    </recommendedName>
</protein>
<dbReference type="GO" id="GO:0006428">
    <property type="term" value="P:isoleucyl-tRNA aminoacylation"/>
    <property type="evidence" value="ECO:0007669"/>
    <property type="project" value="TreeGrafter"/>
</dbReference>
<evidence type="ECO:0000256" key="5">
    <source>
        <dbReference type="ARBA" id="ARBA00022917"/>
    </source>
</evidence>
<evidence type="ECO:0000256" key="7">
    <source>
        <dbReference type="SAM" id="MobiDB-lite"/>
    </source>
</evidence>
<dbReference type="InterPro" id="IPR014729">
    <property type="entry name" value="Rossmann-like_a/b/a_fold"/>
</dbReference>
<dbReference type="InterPro" id="IPR050081">
    <property type="entry name" value="Ile-tRNA_ligase"/>
</dbReference>
<dbReference type="GO" id="GO:0009791">
    <property type="term" value="P:post-embryonic development"/>
    <property type="evidence" value="ECO:0007669"/>
    <property type="project" value="UniProtKB-ARBA"/>
</dbReference>
<feature type="domain" description="Aminoacyl-tRNA synthetase class Ia" evidence="8">
    <location>
        <begin position="114"/>
        <end position="290"/>
    </location>
</feature>
<dbReference type="AlphaFoldDB" id="A0A6A0A491"/>
<comment type="caution">
    <text evidence="9">The sequence shown here is derived from an EMBL/GenBank/DDBJ whole genome shotgun (WGS) entry which is preliminary data.</text>
</comment>
<accession>A0A6A0A491</accession>
<evidence type="ECO:0000256" key="4">
    <source>
        <dbReference type="ARBA" id="ARBA00022840"/>
    </source>
</evidence>
<keyword evidence="1" id="KW-0963">Cytoplasm</keyword>
<dbReference type="EMBL" id="BLLF01003477">
    <property type="protein sequence ID" value="GFH27444.1"/>
    <property type="molecule type" value="Genomic_DNA"/>
</dbReference>
<dbReference type="PROSITE" id="PS00178">
    <property type="entry name" value="AA_TRNA_LIGASE_I"/>
    <property type="match status" value="1"/>
</dbReference>
<organism evidence="9 10">
    <name type="scientific">Haematococcus lacustris</name>
    <name type="common">Green alga</name>
    <name type="synonym">Haematococcus pluvialis</name>
    <dbReference type="NCBI Taxonomy" id="44745"/>
    <lineage>
        <taxon>Eukaryota</taxon>
        <taxon>Viridiplantae</taxon>
        <taxon>Chlorophyta</taxon>
        <taxon>core chlorophytes</taxon>
        <taxon>Chlorophyceae</taxon>
        <taxon>CS clade</taxon>
        <taxon>Chlamydomonadales</taxon>
        <taxon>Haematococcaceae</taxon>
        <taxon>Haematococcus</taxon>
    </lineage>
</organism>
<keyword evidence="2" id="KW-0436">Ligase</keyword>